<feature type="region of interest" description="Disordered" evidence="1">
    <location>
        <begin position="140"/>
        <end position="159"/>
    </location>
</feature>
<dbReference type="Proteomes" id="UP000054845">
    <property type="component" value="Unassembled WGS sequence"/>
</dbReference>
<sequence length="272" mass="28444">MESKLQSLKVTELKALLQRANLAQTGDAPNLPGADDDKAQTESDLVALPNEAAHAVKPDAQAVAVAATPAVHAKASEEETKTFLADLNRRRARQARFGESTRDLDAQIERIEKFGLESKSAKEAGPAALLSKGLDEIGKQKKEARRGAEVQKVDGKKGGVALDKALSATKSSKASAATVKKAETPEEAAARKARQEADEAAKASRAKRWGLPEPAKGASSAGQVDAKKGAATAAAAIVAAAPVDPLEEEKKRKRAEKFGTGSAPAENKKVKS</sequence>
<organism evidence="3 4">
    <name type="scientific">Ceraceosorus bombacis</name>
    <dbReference type="NCBI Taxonomy" id="401625"/>
    <lineage>
        <taxon>Eukaryota</taxon>
        <taxon>Fungi</taxon>
        <taxon>Dikarya</taxon>
        <taxon>Basidiomycota</taxon>
        <taxon>Ustilaginomycotina</taxon>
        <taxon>Exobasidiomycetes</taxon>
        <taxon>Ceraceosorales</taxon>
        <taxon>Ceraceosoraceae</taxon>
        <taxon>Ceraceosorus</taxon>
    </lineage>
</organism>
<protein>
    <submittedName>
        <fullName evidence="3">SAP domain</fullName>
    </submittedName>
</protein>
<feature type="compositionally biased region" description="Low complexity" evidence="1">
    <location>
        <begin position="167"/>
        <end position="179"/>
    </location>
</feature>
<dbReference type="InterPro" id="IPR040746">
    <property type="entry name" value="THO1_MOS11_C"/>
</dbReference>
<accession>A0A0P1BJB1</accession>
<dbReference type="STRING" id="401625.A0A0P1BJB1"/>
<dbReference type="EMBL" id="CCYA01000278">
    <property type="protein sequence ID" value="CEH16180.1"/>
    <property type="molecule type" value="Genomic_DNA"/>
</dbReference>
<feature type="region of interest" description="Disordered" evidence="1">
    <location>
        <begin position="23"/>
        <end position="42"/>
    </location>
</feature>
<evidence type="ECO:0000256" key="1">
    <source>
        <dbReference type="SAM" id="MobiDB-lite"/>
    </source>
</evidence>
<evidence type="ECO:0000313" key="4">
    <source>
        <dbReference type="Proteomes" id="UP000054845"/>
    </source>
</evidence>
<dbReference type="OrthoDB" id="272357at2759"/>
<feature type="compositionally biased region" description="Low complexity" evidence="1">
    <location>
        <begin position="229"/>
        <end position="241"/>
    </location>
</feature>
<dbReference type="AlphaFoldDB" id="A0A0P1BJB1"/>
<feature type="compositionally biased region" description="Basic and acidic residues" evidence="1">
    <location>
        <begin position="140"/>
        <end position="157"/>
    </location>
</feature>
<evidence type="ECO:0000313" key="3">
    <source>
        <dbReference type="EMBL" id="CEH16180.1"/>
    </source>
</evidence>
<keyword evidence="4" id="KW-1185">Reference proteome</keyword>
<feature type="compositionally biased region" description="Basic and acidic residues" evidence="1">
    <location>
        <begin position="180"/>
        <end position="202"/>
    </location>
</feature>
<feature type="region of interest" description="Disordered" evidence="1">
    <location>
        <begin position="167"/>
        <end position="272"/>
    </location>
</feature>
<evidence type="ECO:0000259" key="2">
    <source>
        <dbReference type="Pfam" id="PF18592"/>
    </source>
</evidence>
<proteinExistence type="predicted"/>
<name>A0A0P1BJB1_9BASI</name>
<dbReference type="Pfam" id="PF18592">
    <property type="entry name" value="Tho1_MOS11_C"/>
    <property type="match status" value="1"/>
</dbReference>
<feature type="domain" description="THO1-MOS11 C-terminal" evidence="2">
    <location>
        <begin position="82"/>
        <end position="115"/>
    </location>
</feature>
<reference evidence="4" key="1">
    <citation type="submission" date="2014-09" db="EMBL/GenBank/DDBJ databases">
        <authorList>
            <person name="Sharma Rahul"/>
            <person name="Thines Marco"/>
        </authorList>
    </citation>
    <scope>NUCLEOTIDE SEQUENCE [LARGE SCALE GENOMIC DNA]</scope>
</reference>